<dbReference type="SUPFAM" id="SSF56112">
    <property type="entry name" value="Protein kinase-like (PK-like)"/>
    <property type="match status" value="1"/>
</dbReference>
<evidence type="ECO:0000313" key="4">
    <source>
        <dbReference type="EMBL" id="TGD72824.1"/>
    </source>
</evidence>
<evidence type="ECO:0000259" key="3">
    <source>
        <dbReference type="Pfam" id="PF01636"/>
    </source>
</evidence>
<keyword evidence="5" id="KW-1185">Reference proteome</keyword>
<dbReference type="InterPro" id="IPR011009">
    <property type="entry name" value="Kinase-like_dom_sf"/>
</dbReference>
<keyword evidence="4" id="KW-0808">Transferase</keyword>
<dbReference type="Gene3D" id="3.90.1200.10">
    <property type="match status" value="1"/>
</dbReference>
<dbReference type="Gene3D" id="3.30.200.20">
    <property type="entry name" value="Phosphorylase Kinase, domain 1"/>
    <property type="match status" value="1"/>
</dbReference>
<keyword evidence="2" id="KW-0067">ATP-binding</keyword>
<evidence type="ECO:0000256" key="1">
    <source>
        <dbReference type="ARBA" id="ARBA00022741"/>
    </source>
</evidence>
<evidence type="ECO:0000313" key="5">
    <source>
        <dbReference type="Proteomes" id="UP000298050"/>
    </source>
</evidence>
<dbReference type="EMBL" id="SRLE01000009">
    <property type="protein sequence ID" value="TGD72824.1"/>
    <property type="molecule type" value="Genomic_DNA"/>
</dbReference>
<proteinExistence type="predicted"/>
<dbReference type="InterPro" id="IPR002575">
    <property type="entry name" value="Aminoglycoside_PTrfase"/>
</dbReference>
<comment type="caution">
    <text evidence="4">The sequence shown here is derived from an EMBL/GenBank/DDBJ whole genome shotgun (WGS) entry which is preliminary data.</text>
</comment>
<protein>
    <submittedName>
        <fullName evidence="4">Aminoglycoside phosphotransferase</fullName>
    </submittedName>
</protein>
<dbReference type="AlphaFoldDB" id="A0A4Z0M075"/>
<gene>
    <name evidence="4" type="ORF">E4634_13125</name>
</gene>
<accession>A0A4Z0M075</accession>
<organism evidence="4 5">
    <name type="scientific">Mangrovimicrobium sediminis</name>
    <dbReference type="NCBI Taxonomy" id="2562682"/>
    <lineage>
        <taxon>Bacteria</taxon>
        <taxon>Pseudomonadati</taxon>
        <taxon>Pseudomonadota</taxon>
        <taxon>Gammaproteobacteria</taxon>
        <taxon>Cellvibrionales</taxon>
        <taxon>Halieaceae</taxon>
        <taxon>Mangrovimicrobium</taxon>
    </lineage>
</organism>
<name>A0A4Z0M075_9GAMM</name>
<dbReference type="Pfam" id="PF01636">
    <property type="entry name" value="APH"/>
    <property type="match status" value="1"/>
</dbReference>
<dbReference type="OrthoDB" id="9809275at2"/>
<dbReference type="PANTHER" id="PTHR33540">
    <property type="entry name" value="TRNA THREONYLCARBAMOYLADENOSINE BIOSYNTHESIS PROTEIN TSAE"/>
    <property type="match status" value="1"/>
</dbReference>
<keyword evidence="1" id="KW-0547">Nucleotide-binding</keyword>
<sequence length="333" mass="37352">MIDWAQAELGWDSPQCSVVAGDASARRYFRLRQGASTCIAVHAPPQTEKNTAFLAMREQLERGGICVPALLAADLERGFLLLGDLGDRLLLAELDTHSVDASYRTAFGVLLQLAALPADDPAWPHYDRALLGEELSRFPEWFAGRLLQRPLDAAEQAMWQALCAELIDSALAQPRVLVHRDFHSRNLMPQADGRLGVIDFQDAVIGPATYDLVSLLRDCYVRWPREQVRGWALEYLEQARATGQFAGVDQAQFLGWFDLMGLQRHLKVLGTFARLYLRDGKLAYLDDLPLVLRYVEEALVGYRDTSPAAAEFADWFAAELRPLIDRQPWSRAA</sequence>
<reference evidence="4 5" key="1">
    <citation type="submission" date="2019-04" db="EMBL/GenBank/DDBJ databases">
        <title>Taxonomy of novel Haliea sp. from mangrove soil of West Coast of India.</title>
        <authorList>
            <person name="Verma A."/>
            <person name="Kumar P."/>
            <person name="Krishnamurthi S."/>
        </authorList>
    </citation>
    <scope>NUCLEOTIDE SEQUENCE [LARGE SCALE GENOMIC DNA]</scope>
    <source>
        <strain evidence="4 5">SAOS-164</strain>
    </source>
</reference>
<dbReference type="GO" id="GO:0005524">
    <property type="term" value="F:ATP binding"/>
    <property type="evidence" value="ECO:0007669"/>
    <property type="project" value="UniProtKB-KW"/>
</dbReference>
<evidence type="ECO:0000256" key="2">
    <source>
        <dbReference type="ARBA" id="ARBA00022840"/>
    </source>
</evidence>
<dbReference type="PANTHER" id="PTHR33540:SF1">
    <property type="entry name" value="N-ACETYLMURAMATE_N-ACETYLGLUCOSAMINE KINASE"/>
    <property type="match status" value="1"/>
</dbReference>
<feature type="domain" description="Aminoglycoside phosphotransferase" evidence="3">
    <location>
        <begin position="17"/>
        <end position="240"/>
    </location>
</feature>
<dbReference type="GO" id="GO:0016740">
    <property type="term" value="F:transferase activity"/>
    <property type="evidence" value="ECO:0007669"/>
    <property type="project" value="UniProtKB-KW"/>
</dbReference>
<dbReference type="Proteomes" id="UP000298050">
    <property type="component" value="Unassembled WGS sequence"/>
</dbReference>